<name>A0ABW0RDD2_9BACL</name>
<gene>
    <name evidence="4" type="ORF">ACFPOH_12785</name>
</gene>
<dbReference type="PANTHER" id="PTHR43479:SF8">
    <property type="entry name" value="TRANSCRIPTIONAL REGULATOR, TETR FAMILY"/>
    <property type="match status" value="1"/>
</dbReference>
<keyword evidence="1 2" id="KW-0238">DNA-binding</keyword>
<sequence>MGVSTLPRGRRVNSSGERSKKLLLEKATELFSKNGYHKTKISDIVKSANLTQPTFYLYFENKESLYNDLISQFKNNFLETINRIQSEADEGNIVENIHRNLTILFRFFESNPHLTKIGYYQTEEADKLKERFSDLIEEVLKDRAEFADYDIRIVAHSLVGAIERLTLTLLFTKEREPEQLASEIINLYFARNFVK</sequence>
<evidence type="ECO:0000313" key="4">
    <source>
        <dbReference type="EMBL" id="MFC5542581.1"/>
    </source>
</evidence>
<accession>A0ABW0RDD2</accession>
<evidence type="ECO:0000256" key="1">
    <source>
        <dbReference type="ARBA" id="ARBA00023125"/>
    </source>
</evidence>
<comment type="caution">
    <text evidence="4">The sequence shown here is derived from an EMBL/GenBank/DDBJ whole genome shotgun (WGS) entry which is preliminary data.</text>
</comment>
<dbReference type="RefSeq" id="WP_390309981.1">
    <property type="nucleotide sequence ID" value="NZ_JBHSNQ010000170.1"/>
</dbReference>
<dbReference type="InterPro" id="IPR009057">
    <property type="entry name" value="Homeodomain-like_sf"/>
</dbReference>
<dbReference type="InterPro" id="IPR050624">
    <property type="entry name" value="HTH-type_Tx_Regulator"/>
</dbReference>
<feature type="domain" description="HTH tetR-type" evidence="3">
    <location>
        <begin position="17"/>
        <end position="77"/>
    </location>
</feature>
<protein>
    <submittedName>
        <fullName evidence="4">TetR/AcrR family transcriptional regulator</fullName>
    </submittedName>
</protein>
<organism evidence="4 5">
    <name type="scientific">Ureibacillus suwonensis</name>
    <dbReference type="NCBI Taxonomy" id="313007"/>
    <lineage>
        <taxon>Bacteria</taxon>
        <taxon>Bacillati</taxon>
        <taxon>Bacillota</taxon>
        <taxon>Bacilli</taxon>
        <taxon>Bacillales</taxon>
        <taxon>Caryophanaceae</taxon>
        <taxon>Ureibacillus</taxon>
    </lineage>
</organism>
<proteinExistence type="predicted"/>
<dbReference type="Gene3D" id="1.10.357.10">
    <property type="entry name" value="Tetracycline Repressor, domain 2"/>
    <property type="match status" value="1"/>
</dbReference>
<dbReference type="PRINTS" id="PR00455">
    <property type="entry name" value="HTHTETR"/>
</dbReference>
<dbReference type="EMBL" id="JBHSNQ010000170">
    <property type="protein sequence ID" value="MFC5542581.1"/>
    <property type="molecule type" value="Genomic_DNA"/>
</dbReference>
<evidence type="ECO:0000256" key="2">
    <source>
        <dbReference type="PROSITE-ProRule" id="PRU00335"/>
    </source>
</evidence>
<reference evidence="5" key="1">
    <citation type="journal article" date="2019" name="Int. J. Syst. Evol. Microbiol.">
        <title>The Global Catalogue of Microorganisms (GCM) 10K type strain sequencing project: providing services to taxonomists for standard genome sequencing and annotation.</title>
        <authorList>
            <consortium name="The Broad Institute Genomics Platform"/>
            <consortium name="The Broad Institute Genome Sequencing Center for Infectious Disease"/>
            <person name="Wu L."/>
            <person name="Ma J."/>
        </authorList>
    </citation>
    <scope>NUCLEOTIDE SEQUENCE [LARGE SCALE GENOMIC DNA]</scope>
    <source>
        <strain evidence="5">CCUG 56331</strain>
    </source>
</reference>
<feature type="DNA-binding region" description="H-T-H motif" evidence="2">
    <location>
        <begin position="40"/>
        <end position="59"/>
    </location>
</feature>
<dbReference type="PANTHER" id="PTHR43479">
    <property type="entry name" value="ACREF/ENVCD OPERON REPRESSOR-RELATED"/>
    <property type="match status" value="1"/>
</dbReference>
<dbReference type="InterPro" id="IPR036271">
    <property type="entry name" value="Tet_transcr_reg_TetR-rel_C_sf"/>
</dbReference>
<dbReference type="InterPro" id="IPR001647">
    <property type="entry name" value="HTH_TetR"/>
</dbReference>
<evidence type="ECO:0000313" key="5">
    <source>
        <dbReference type="Proteomes" id="UP001595978"/>
    </source>
</evidence>
<dbReference type="SUPFAM" id="SSF46689">
    <property type="entry name" value="Homeodomain-like"/>
    <property type="match status" value="1"/>
</dbReference>
<keyword evidence="5" id="KW-1185">Reference proteome</keyword>
<evidence type="ECO:0000259" key="3">
    <source>
        <dbReference type="PROSITE" id="PS50977"/>
    </source>
</evidence>
<dbReference type="PROSITE" id="PS50977">
    <property type="entry name" value="HTH_TETR_2"/>
    <property type="match status" value="1"/>
</dbReference>
<dbReference type="SUPFAM" id="SSF48498">
    <property type="entry name" value="Tetracyclin repressor-like, C-terminal domain"/>
    <property type="match status" value="1"/>
</dbReference>
<dbReference type="Proteomes" id="UP001595978">
    <property type="component" value="Unassembled WGS sequence"/>
</dbReference>
<dbReference type="Pfam" id="PF00440">
    <property type="entry name" value="TetR_N"/>
    <property type="match status" value="1"/>
</dbReference>